<accession>A0ABR1MFZ5</accession>
<evidence type="ECO:0000313" key="1">
    <source>
        <dbReference type="EMBL" id="KAK7547574.1"/>
    </source>
</evidence>
<name>A0ABR1MFZ5_9PEZI</name>
<sequence>MRVCTCPSRYNIHPCARLLACLLPCSRRPTCHAALHSTPLHSTPLHSAPLHRTVCHRNARCCECTVESRRVSMSVGIRLRTSSMLSPSHLLMQVTHPPIHPLRSDAMSLPTRAGRQAGRLLARIPATLRQWYRRRCGAGQLAVYSMLLMREVNLRECPGYLCMHLPSSVEAGRLSTSSVVPQLTHHLRITSRGRHHHCHHHLRASKQASKQATNAKRALYHDADSSILRRTCPSFAHLSFSSCVCRRKK</sequence>
<dbReference type="Proteomes" id="UP001365128">
    <property type="component" value="Unassembled WGS sequence"/>
</dbReference>
<proteinExistence type="predicted"/>
<dbReference type="EMBL" id="JBBPDW010000012">
    <property type="protein sequence ID" value="KAK7547574.1"/>
    <property type="molecule type" value="Genomic_DNA"/>
</dbReference>
<keyword evidence="2" id="KW-1185">Reference proteome</keyword>
<protein>
    <submittedName>
        <fullName evidence="1">Uncharacterized protein</fullName>
    </submittedName>
</protein>
<organism evidence="1 2">
    <name type="scientific">Phyllosticta citricarpa</name>
    <dbReference type="NCBI Taxonomy" id="55181"/>
    <lineage>
        <taxon>Eukaryota</taxon>
        <taxon>Fungi</taxon>
        <taxon>Dikarya</taxon>
        <taxon>Ascomycota</taxon>
        <taxon>Pezizomycotina</taxon>
        <taxon>Dothideomycetes</taxon>
        <taxon>Dothideomycetes incertae sedis</taxon>
        <taxon>Botryosphaeriales</taxon>
        <taxon>Phyllostictaceae</taxon>
        <taxon>Phyllosticta</taxon>
    </lineage>
</organism>
<comment type="caution">
    <text evidence="1">The sequence shown here is derived from an EMBL/GenBank/DDBJ whole genome shotgun (WGS) entry which is preliminary data.</text>
</comment>
<gene>
    <name evidence="1" type="ORF">IWX46DRAFT_54962</name>
</gene>
<evidence type="ECO:0000313" key="2">
    <source>
        <dbReference type="Proteomes" id="UP001365128"/>
    </source>
</evidence>
<reference evidence="1 2" key="1">
    <citation type="submission" date="2024-04" db="EMBL/GenBank/DDBJ databases">
        <title>Phyllosticta paracitricarpa is synonymous to the EU quarantine fungus P. citricarpa based on phylogenomic analyses.</title>
        <authorList>
            <consortium name="Lawrence Berkeley National Laboratory"/>
            <person name="Van Ingen-Buijs V.A."/>
            <person name="Van Westerhoven A.C."/>
            <person name="Haridas S."/>
            <person name="Skiadas P."/>
            <person name="Martin F."/>
            <person name="Groenewald J.Z."/>
            <person name="Crous P.W."/>
            <person name="Seidl M.F."/>
        </authorList>
    </citation>
    <scope>NUCLEOTIDE SEQUENCE [LARGE SCALE GENOMIC DNA]</scope>
    <source>
        <strain evidence="1 2">CBS 122670</strain>
    </source>
</reference>